<dbReference type="PROSITE" id="PS01045">
    <property type="entry name" value="SQUALEN_PHYTOEN_SYN_2"/>
    <property type="match status" value="1"/>
</dbReference>
<dbReference type="Proteomes" id="UP000018680">
    <property type="component" value="Chromosome"/>
</dbReference>
<dbReference type="Pfam" id="PF00494">
    <property type="entry name" value="SQS_PSY"/>
    <property type="match status" value="1"/>
</dbReference>
<feature type="compositionally biased region" description="Polar residues" evidence="2">
    <location>
        <begin position="27"/>
        <end position="39"/>
    </location>
</feature>
<dbReference type="AlphaFoldDB" id="V5WI93"/>
<organism evidence="3 4">
    <name type="scientific">Salinispira pacifica</name>
    <dbReference type="NCBI Taxonomy" id="1307761"/>
    <lineage>
        <taxon>Bacteria</taxon>
        <taxon>Pseudomonadati</taxon>
        <taxon>Spirochaetota</taxon>
        <taxon>Spirochaetia</taxon>
        <taxon>Spirochaetales</taxon>
        <taxon>Spirochaetaceae</taxon>
        <taxon>Salinispira</taxon>
    </lineage>
</organism>
<dbReference type="eggNOG" id="COG1562">
    <property type="taxonomic scope" value="Bacteria"/>
</dbReference>
<dbReference type="InterPro" id="IPR002060">
    <property type="entry name" value="Squ/phyt_synthse"/>
</dbReference>
<dbReference type="PATRIC" id="fig|1307761.3.peg.2158"/>
<keyword evidence="4" id="KW-1185">Reference proteome</keyword>
<accession>V5WI93</accession>
<evidence type="ECO:0000313" key="4">
    <source>
        <dbReference type="Proteomes" id="UP000018680"/>
    </source>
</evidence>
<reference evidence="3 4" key="1">
    <citation type="journal article" date="2015" name="Stand. Genomic Sci.">
        <title>Complete genome sequence and description of Salinispira pacifica gen. nov., sp. nov., a novel spirochaete isolated form a hypersaline microbial mat.</title>
        <authorList>
            <person name="Ben Hania W."/>
            <person name="Joseph M."/>
            <person name="Schumann P."/>
            <person name="Bunk B."/>
            <person name="Fiebig A."/>
            <person name="Sproer C."/>
            <person name="Klenk H.P."/>
            <person name="Fardeau M.L."/>
            <person name="Spring S."/>
        </authorList>
    </citation>
    <scope>NUCLEOTIDE SEQUENCE [LARGE SCALE GENOMIC DNA]</scope>
    <source>
        <strain evidence="3 4">L21-RPul-D2</strain>
    </source>
</reference>
<name>V5WI93_9SPIO</name>
<proteinExistence type="predicted"/>
<dbReference type="SFLD" id="SFLDS00005">
    <property type="entry name" value="Isoprenoid_Synthase_Type_I"/>
    <property type="match status" value="1"/>
</dbReference>
<dbReference type="PANTHER" id="PTHR31480">
    <property type="entry name" value="BIFUNCTIONAL LYCOPENE CYCLASE/PHYTOENE SYNTHASE"/>
    <property type="match status" value="1"/>
</dbReference>
<dbReference type="STRING" id="1307761.L21SP2_2164"/>
<dbReference type="InterPro" id="IPR019845">
    <property type="entry name" value="Squalene/phytoene_synthase_CS"/>
</dbReference>
<dbReference type="Gene3D" id="1.10.600.10">
    <property type="entry name" value="Farnesyl Diphosphate Synthase"/>
    <property type="match status" value="1"/>
</dbReference>
<dbReference type="EC" id="2.5.1.32" evidence="3"/>
<feature type="compositionally biased region" description="Basic and acidic residues" evidence="2">
    <location>
        <begin position="40"/>
        <end position="51"/>
    </location>
</feature>
<dbReference type="GO" id="GO:0016117">
    <property type="term" value="P:carotenoid biosynthetic process"/>
    <property type="evidence" value="ECO:0007669"/>
    <property type="project" value="UniProtKB-ARBA"/>
</dbReference>
<keyword evidence="1 3" id="KW-0808">Transferase</keyword>
<sequence length="349" mass="40601">MSRKETDITLISRYEIIMQCMNENGKVQMTQPEGSTTENMKTETSPKENPQKTHPMKTELQQVHLDLFAAGSKTYYNATRFFPDDLKKKVTLLYAFVRKADSLVDDQPQDEPGFRRFCSDFRSLREEFASDSHAVLQPDADPVIAGFVELEELCGFDPAWADAFLYSMELDLHKSEYNCLDETLEYIYGSAEVIGLFMAGIMELPREAFHGARMLGRAMQYINFLRDIHEDIGLGRRYIPLEDVPFSSLREAETRKYPREFETFMRRELSRFTGWQEEADTSFAYIPRSFRIPVRTASDMYLWTAEQIYEDPWVIYRRQVKPSKTRIMLRGAANVIRGGMPRKIAYATH</sequence>
<dbReference type="CDD" id="cd00683">
    <property type="entry name" value="Trans_IPPS_HH"/>
    <property type="match status" value="1"/>
</dbReference>
<dbReference type="KEGG" id="slr:L21SP2_2164"/>
<dbReference type="InterPro" id="IPR033904">
    <property type="entry name" value="Trans_IPPS_HH"/>
</dbReference>
<evidence type="ECO:0000313" key="3">
    <source>
        <dbReference type="EMBL" id="AHC15527.1"/>
    </source>
</evidence>
<dbReference type="SUPFAM" id="SSF48576">
    <property type="entry name" value="Terpenoid synthases"/>
    <property type="match status" value="1"/>
</dbReference>
<protein>
    <submittedName>
        <fullName evidence="3">Phytoene synthase</fullName>
        <ecNumber evidence="3">2.5.1.32</ecNumber>
    </submittedName>
</protein>
<feature type="region of interest" description="Disordered" evidence="2">
    <location>
        <begin position="27"/>
        <end position="54"/>
    </location>
</feature>
<dbReference type="HOGENOM" id="CLU_037269_1_2_12"/>
<dbReference type="GO" id="GO:0051996">
    <property type="term" value="F:squalene synthase [NAD(P)H] activity"/>
    <property type="evidence" value="ECO:0007669"/>
    <property type="project" value="InterPro"/>
</dbReference>
<evidence type="ECO:0000256" key="1">
    <source>
        <dbReference type="ARBA" id="ARBA00022679"/>
    </source>
</evidence>
<evidence type="ECO:0000256" key="2">
    <source>
        <dbReference type="SAM" id="MobiDB-lite"/>
    </source>
</evidence>
<dbReference type="InterPro" id="IPR008949">
    <property type="entry name" value="Isoprenoid_synthase_dom_sf"/>
</dbReference>
<dbReference type="SFLD" id="SFLDG01018">
    <property type="entry name" value="Squalene/Phytoene_Synthase_Lik"/>
    <property type="match status" value="1"/>
</dbReference>
<gene>
    <name evidence="3" type="ORF">L21SP2_2164</name>
</gene>
<dbReference type="EMBL" id="CP006939">
    <property type="protein sequence ID" value="AHC15527.1"/>
    <property type="molecule type" value="Genomic_DNA"/>
</dbReference>